<organism evidence="2 3">
    <name type="scientific">Portunus trituberculatus</name>
    <name type="common">Swimming crab</name>
    <name type="synonym">Neptunus trituberculatus</name>
    <dbReference type="NCBI Taxonomy" id="210409"/>
    <lineage>
        <taxon>Eukaryota</taxon>
        <taxon>Metazoa</taxon>
        <taxon>Ecdysozoa</taxon>
        <taxon>Arthropoda</taxon>
        <taxon>Crustacea</taxon>
        <taxon>Multicrustacea</taxon>
        <taxon>Malacostraca</taxon>
        <taxon>Eumalacostraca</taxon>
        <taxon>Eucarida</taxon>
        <taxon>Decapoda</taxon>
        <taxon>Pleocyemata</taxon>
        <taxon>Brachyura</taxon>
        <taxon>Eubrachyura</taxon>
        <taxon>Portunoidea</taxon>
        <taxon>Portunidae</taxon>
        <taxon>Portuninae</taxon>
        <taxon>Portunus</taxon>
    </lineage>
</organism>
<evidence type="ECO:0000313" key="2">
    <source>
        <dbReference type="EMBL" id="MPC59166.1"/>
    </source>
</evidence>
<accession>A0A5B7GNS6</accession>
<dbReference type="Proteomes" id="UP000324222">
    <property type="component" value="Unassembled WGS sequence"/>
</dbReference>
<keyword evidence="3" id="KW-1185">Reference proteome</keyword>
<feature type="region of interest" description="Disordered" evidence="1">
    <location>
        <begin position="1"/>
        <end position="61"/>
    </location>
</feature>
<evidence type="ECO:0000313" key="3">
    <source>
        <dbReference type="Proteomes" id="UP000324222"/>
    </source>
</evidence>
<comment type="caution">
    <text evidence="2">The sequence shown here is derived from an EMBL/GenBank/DDBJ whole genome shotgun (WGS) entry which is preliminary data.</text>
</comment>
<proteinExistence type="predicted"/>
<sequence length="61" mass="6424">MVNNVQDRAAVGKGGRLTHRGHTTPTWPRKPAGVTAGDGRLPKQRSAAPGQTHLIAAHPQP</sequence>
<reference evidence="2 3" key="1">
    <citation type="submission" date="2019-05" db="EMBL/GenBank/DDBJ databases">
        <title>Another draft genome of Portunus trituberculatus and its Hox gene families provides insights of decapod evolution.</title>
        <authorList>
            <person name="Jeong J.-H."/>
            <person name="Song I."/>
            <person name="Kim S."/>
            <person name="Choi T."/>
            <person name="Kim D."/>
            <person name="Ryu S."/>
            <person name="Kim W."/>
        </authorList>
    </citation>
    <scope>NUCLEOTIDE SEQUENCE [LARGE SCALE GENOMIC DNA]</scope>
    <source>
        <tissue evidence="2">Muscle</tissue>
    </source>
</reference>
<protein>
    <submittedName>
        <fullName evidence="2">Uncharacterized protein</fullName>
    </submittedName>
</protein>
<name>A0A5B7GNS6_PORTR</name>
<dbReference type="AlphaFoldDB" id="A0A5B7GNS6"/>
<gene>
    <name evidence="2" type="ORF">E2C01_053181</name>
</gene>
<dbReference type="EMBL" id="VSRR010016318">
    <property type="protein sequence ID" value="MPC59166.1"/>
    <property type="molecule type" value="Genomic_DNA"/>
</dbReference>
<evidence type="ECO:0000256" key="1">
    <source>
        <dbReference type="SAM" id="MobiDB-lite"/>
    </source>
</evidence>